<dbReference type="PANTHER" id="PTHR43228:SF1">
    <property type="entry name" value="TWO-COMPONENT RESPONSE REGULATOR ARR22"/>
    <property type="match status" value="1"/>
</dbReference>
<sequence length="119" mass="13271">MKVLVVDDSGVMRKIIVRALNACGIKDTFEARDGVDGWTQFQATPFDLVLTDWNMPEMSGLEFLKEIRGSGSTVPVIMVTTEGEKGRVIEAIQAGVTDYLCKPFEQEDLQRKLDKYVAV</sequence>
<dbReference type="Proteomes" id="UP000011529">
    <property type="component" value="Unassembled WGS sequence"/>
</dbReference>
<keyword evidence="1" id="KW-0597">Phosphoprotein</keyword>
<protein>
    <submittedName>
        <fullName evidence="3">Response regulator receiver protein</fullName>
    </submittedName>
</protein>
<dbReference type="PATRIC" id="fig|1263867.3.peg.4439"/>
<dbReference type="PANTHER" id="PTHR43228">
    <property type="entry name" value="TWO-COMPONENT RESPONSE REGULATOR"/>
    <property type="match status" value="1"/>
</dbReference>
<gene>
    <name evidence="3" type="ORF">RE6C_04143</name>
</gene>
<organism evidence="3 4">
    <name type="scientific">Rhodopirellula europaea 6C</name>
    <dbReference type="NCBI Taxonomy" id="1263867"/>
    <lineage>
        <taxon>Bacteria</taxon>
        <taxon>Pseudomonadati</taxon>
        <taxon>Planctomycetota</taxon>
        <taxon>Planctomycetia</taxon>
        <taxon>Pirellulales</taxon>
        <taxon>Pirellulaceae</taxon>
        <taxon>Rhodopirellula</taxon>
    </lineage>
</organism>
<dbReference type="Pfam" id="PF00072">
    <property type="entry name" value="Response_reg"/>
    <property type="match status" value="1"/>
</dbReference>
<feature type="modified residue" description="4-aspartylphosphate" evidence="1">
    <location>
        <position position="52"/>
    </location>
</feature>
<dbReference type="Gene3D" id="3.40.50.2300">
    <property type="match status" value="1"/>
</dbReference>
<dbReference type="InterPro" id="IPR011006">
    <property type="entry name" value="CheY-like_superfamily"/>
</dbReference>
<feature type="domain" description="Response regulatory" evidence="2">
    <location>
        <begin position="2"/>
        <end position="117"/>
    </location>
</feature>
<proteinExistence type="predicted"/>
<comment type="caution">
    <text evidence="3">The sequence shown here is derived from an EMBL/GenBank/DDBJ whole genome shotgun (WGS) entry which is preliminary data.</text>
</comment>
<accession>M2A556</accession>
<dbReference type="InterPro" id="IPR001789">
    <property type="entry name" value="Sig_transdc_resp-reg_receiver"/>
</dbReference>
<reference evidence="3" key="2">
    <citation type="journal article" date="2013" name="Mar. Genomics">
        <title>Expression of sulfatases in Rhodopirellula baltica and the diversity of sulfatases in the genus Rhodopirellula.</title>
        <authorList>
            <person name="Wegner C.E."/>
            <person name="Richter-Heitmann T."/>
            <person name="Klindworth A."/>
            <person name="Klockow C."/>
            <person name="Richter M."/>
            <person name="Achstetter T."/>
            <person name="Glockner F.O."/>
            <person name="Harder J."/>
        </authorList>
    </citation>
    <scope>NUCLEOTIDE SEQUENCE [LARGE SCALE GENOMIC DNA]</scope>
    <source>
        <strain evidence="3">6C</strain>
    </source>
</reference>
<keyword evidence="4" id="KW-1185">Reference proteome</keyword>
<name>M2A556_9BACT</name>
<evidence type="ECO:0000259" key="2">
    <source>
        <dbReference type="PROSITE" id="PS50110"/>
    </source>
</evidence>
<evidence type="ECO:0000313" key="3">
    <source>
        <dbReference type="EMBL" id="EMB15161.1"/>
    </source>
</evidence>
<dbReference type="GO" id="GO:0000160">
    <property type="term" value="P:phosphorelay signal transduction system"/>
    <property type="evidence" value="ECO:0007669"/>
    <property type="project" value="InterPro"/>
</dbReference>
<evidence type="ECO:0000313" key="4">
    <source>
        <dbReference type="Proteomes" id="UP000011529"/>
    </source>
</evidence>
<dbReference type="PROSITE" id="PS50110">
    <property type="entry name" value="RESPONSE_REGULATORY"/>
    <property type="match status" value="1"/>
</dbReference>
<reference evidence="3" key="1">
    <citation type="submission" date="2012-11" db="EMBL/GenBank/DDBJ databases">
        <title>Permanent draft genomes of Rhodopirellula europaea strain SH398 and 6C.</title>
        <authorList>
            <person name="Richter M."/>
            <person name="Richter-Heitmann T."/>
            <person name="Frank C."/>
            <person name="Harder J."/>
            <person name="Glockner F.O."/>
        </authorList>
    </citation>
    <scope>NUCLEOTIDE SEQUENCE</scope>
    <source>
        <strain evidence="3">6C</strain>
    </source>
</reference>
<evidence type="ECO:0000256" key="1">
    <source>
        <dbReference type="PROSITE-ProRule" id="PRU00169"/>
    </source>
</evidence>
<dbReference type="SUPFAM" id="SSF52172">
    <property type="entry name" value="CheY-like"/>
    <property type="match status" value="1"/>
</dbReference>
<dbReference type="RefSeq" id="WP_008659379.1">
    <property type="nucleotide sequence ID" value="NZ_ANMO01000192.1"/>
</dbReference>
<dbReference type="EMBL" id="ANMO01000192">
    <property type="protein sequence ID" value="EMB15161.1"/>
    <property type="molecule type" value="Genomic_DNA"/>
</dbReference>
<dbReference type="SMART" id="SM00448">
    <property type="entry name" value="REC"/>
    <property type="match status" value="1"/>
</dbReference>
<dbReference type="InterPro" id="IPR052048">
    <property type="entry name" value="ST_Response_Regulator"/>
</dbReference>
<dbReference type="AlphaFoldDB" id="M2A556"/>